<feature type="compositionally biased region" description="Acidic residues" evidence="8">
    <location>
        <begin position="98"/>
        <end position="108"/>
    </location>
</feature>
<dbReference type="Proteomes" id="UP001412239">
    <property type="component" value="Unassembled WGS sequence"/>
</dbReference>
<feature type="region of interest" description="Disordered" evidence="8">
    <location>
        <begin position="88"/>
        <end position="142"/>
    </location>
</feature>
<dbReference type="GO" id="GO:0000976">
    <property type="term" value="F:transcription cis-regulatory region binding"/>
    <property type="evidence" value="ECO:0007669"/>
    <property type="project" value="TreeGrafter"/>
</dbReference>
<keyword evidence="11" id="KW-1185">Reference proteome</keyword>
<dbReference type="PANTHER" id="PTHR31845:SF39">
    <property type="entry name" value="TRANSCRIPTION FACTOR PBCR-RELATED"/>
    <property type="match status" value="1"/>
</dbReference>
<evidence type="ECO:0000256" key="6">
    <source>
        <dbReference type="ARBA" id="ARBA00023163"/>
    </source>
</evidence>
<feature type="region of interest" description="Disordered" evidence="8">
    <location>
        <begin position="316"/>
        <end position="335"/>
    </location>
</feature>
<dbReference type="Pfam" id="PF00172">
    <property type="entry name" value="Zn_clus"/>
    <property type="match status" value="1"/>
</dbReference>
<dbReference type="EMBL" id="LN890957">
    <property type="protein sequence ID" value="CUS14602.1"/>
    <property type="molecule type" value="Genomic_DNA"/>
</dbReference>
<dbReference type="InterPro" id="IPR036864">
    <property type="entry name" value="Zn2-C6_fun-type_DNA-bd_sf"/>
</dbReference>
<organism evidence="10 11">
    <name type="scientific">Tuber aestivum</name>
    <name type="common">summer truffle</name>
    <dbReference type="NCBI Taxonomy" id="59557"/>
    <lineage>
        <taxon>Eukaryota</taxon>
        <taxon>Fungi</taxon>
        <taxon>Dikarya</taxon>
        <taxon>Ascomycota</taxon>
        <taxon>Pezizomycotina</taxon>
        <taxon>Pezizomycetes</taxon>
        <taxon>Pezizales</taxon>
        <taxon>Tuberaceae</taxon>
        <taxon>Tuber</taxon>
    </lineage>
</organism>
<dbReference type="PROSITE" id="PS00463">
    <property type="entry name" value="ZN2_CY6_FUNGAL_1"/>
    <property type="match status" value="1"/>
</dbReference>
<proteinExistence type="predicted"/>
<keyword evidence="5" id="KW-0238">DNA-binding</keyword>
<dbReference type="GO" id="GO:0001216">
    <property type="term" value="F:DNA-binding transcription activator activity"/>
    <property type="evidence" value="ECO:0007669"/>
    <property type="project" value="UniProtKB-ARBA"/>
</dbReference>
<dbReference type="SMART" id="SM00066">
    <property type="entry name" value="GAL4"/>
    <property type="match status" value="1"/>
</dbReference>
<evidence type="ECO:0000313" key="10">
    <source>
        <dbReference type="EMBL" id="CUS14602.1"/>
    </source>
</evidence>
<dbReference type="GO" id="GO:0006351">
    <property type="term" value="P:DNA-templated transcription"/>
    <property type="evidence" value="ECO:0007669"/>
    <property type="project" value="InterPro"/>
</dbReference>
<dbReference type="PANTHER" id="PTHR31845">
    <property type="entry name" value="FINGER DOMAIN PROTEIN, PUTATIVE-RELATED"/>
    <property type="match status" value="1"/>
</dbReference>
<dbReference type="GO" id="GO:0000981">
    <property type="term" value="F:DNA-binding transcription factor activity, RNA polymerase II-specific"/>
    <property type="evidence" value="ECO:0007669"/>
    <property type="project" value="InterPro"/>
</dbReference>
<evidence type="ECO:0000256" key="2">
    <source>
        <dbReference type="ARBA" id="ARBA00022723"/>
    </source>
</evidence>
<evidence type="ECO:0000256" key="1">
    <source>
        <dbReference type="ARBA" id="ARBA00004123"/>
    </source>
</evidence>
<dbReference type="SUPFAM" id="SSF57701">
    <property type="entry name" value="Zn2/Cys6 DNA-binding domain"/>
    <property type="match status" value="1"/>
</dbReference>
<dbReference type="PROSITE" id="PS50048">
    <property type="entry name" value="ZN2_CY6_FUNGAL_2"/>
    <property type="match status" value="1"/>
</dbReference>
<keyword evidence="4" id="KW-0805">Transcription regulation</keyword>
<evidence type="ECO:0000256" key="8">
    <source>
        <dbReference type="SAM" id="MobiDB-lite"/>
    </source>
</evidence>
<dbReference type="FunFam" id="4.10.240.10:FF:000003">
    <property type="entry name" value="C6 transcription factor (Leu3)"/>
    <property type="match status" value="1"/>
</dbReference>
<evidence type="ECO:0000256" key="7">
    <source>
        <dbReference type="ARBA" id="ARBA00023242"/>
    </source>
</evidence>
<dbReference type="CDD" id="cd12148">
    <property type="entry name" value="fungal_TF_MHR"/>
    <property type="match status" value="1"/>
</dbReference>
<dbReference type="CDD" id="cd00067">
    <property type="entry name" value="GAL4"/>
    <property type="match status" value="1"/>
</dbReference>
<dbReference type="Gene3D" id="4.10.240.10">
    <property type="entry name" value="Zn(2)-C6 fungal-type DNA-binding domain"/>
    <property type="match status" value="1"/>
</dbReference>
<protein>
    <recommendedName>
        <fullName evidence="9">Zn(2)-C6 fungal-type domain-containing protein</fullName>
    </recommendedName>
</protein>
<gene>
    <name evidence="10" type="ORF">GSTUAT00001333001</name>
</gene>
<dbReference type="GO" id="GO:0008270">
    <property type="term" value="F:zinc ion binding"/>
    <property type="evidence" value="ECO:0007669"/>
    <property type="project" value="InterPro"/>
</dbReference>
<dbReference type="GO" id="GO:0005634">
    <property type="term" value="C:nucleus"/>
    <property type="evidence" value="ECO:0007669"/>
    <property type="project" value="UniProtKB-SubCell"/>
</dbReference>
<evidence type="ECO:0000259" key="9">
    <source>
        <dbReference type="PROSITE" id="PS50048"/>
    </source>
</evidence>
<evidence type="ECO:0000256" key="5">
    <source>
        <dbReference type="ARBA" id="ARBA00023125"/>
    </source>
</evidence>
<keyword evidence="6" id="KW-0804">Transcription</keyword>
<keyword evidence="3" id="KW-0862">Zinc</keyword>
<evidence type="ECO:0000256" key="3">
    <source>
        <dbReference type="ARBA" id="ARBA00022833"/>
    </source>
</evidence>
<accession>A0A292Q450</accession>
<evidence type="ECO:0000256" key="4">
    <source>
        <dbReference type="ARBA" id="ARBA00023015"/>
    </source>
</evidence>
<comment type="subcellular location">
    <subcellularLocation>
        <location evidence="1">Nucleus</location>
    </subcellularLocation>
</comment>
<dbReference type="AlphaFoldDB" id="A0A292Q450"/>
<evidence type="ECO:0000313" key="11">
    <source>
        <dbReference type="Proteomes" id="UP001412239"/>
    </source>
</evidence>
<feature type="compositionally biased region" description="Low complexity" evidence="8">
    <location>
        <begin position="109"/>
        <end position="120"/>
    </location>
</feature>
<reference evidence="10" key="1">
    <citation type="submission" date="2015-10" db="EMBL/GenBank/DDBJ databases">
        <authorList>
            <person name="Regsiter A."/>
            <person name="william w."/>
        </authorList>
    </citation>
    <scope>NUCLEOTIDE SEQUENCE</scope>
    <source>
        <strain evidence="10">Montdore</strain>
    </source>
</reference>
<keyword evidence="7" id="KW-0539">Nucleus</keyword>
<dbReference type="InterPro" id="IPR001138">
    <property type="entry name" value="Zn2Cys6_DnaBD"/>
</dbReference>
<feature type="non-terminal residue" evidence="10">
    <location>
        <position position="611"/>
    </location>
</feature>
<feature type="domain" description="Zn(2)-C6 fungal-type" evidence="9">
    <location>
        <begin position="20"/>
        <end position="54"/>
    </location>
</feature>
<sequence length="611" mass="68929">SASPAAPSVQQLQDQKRPRACESCRGLKVRCDPNADDPAKQCKRCAKANRECVFTTPSRKRQKKADTKVAELERKIDALTASLNATKQMAARASHGEGDEEDHEDETPTEVVVEAAAPTPVSARPAKRRRESDENRAQQPLRSDAEKYPVFYPFIAPKGTKIPVSTYIKPAEGNAHQYEYVDVIDRELLGIEMARKIFDHYVEDLVPNFPAVVFPPGTTADDVRGEKPTLFLAILASASRMSHPDLHYALHKEISRALADKIMINGEKNFELVQALLVTALWYYPPEHAEELKFYMLTHQAAVMALEIGLGRKTVLSKPRPSPAPMPRSTYPDSSTLESRRTLLACYWTCCNVSMALRKPNMLRFTPFMAECVQELETNPGAEKTDISLANLVKVQKIAEDVGNEFAFDQVDAVVNLQEERVQLKLQEFNRKLKTWREELPENAWHRNTTTSQLEMSFHIVSIYTNEIVLHNNHNVDDFRPPYAESLLGPPPTSSQPLTPLHLNSITTCMSAAHTVLSTFFSLPLIAARSVPMFNFIRCSYACVVLLKIYFTASCPKSDLGKHLDRNSLKITHFLDRLISRLEEIAADDKCRGAKKFVVMVMMLKTWYLRQ</sequence>
<keyword evidence="2" id="KW-0479">Metal-binding</keyword>
<name>A0A292Q450_9PEZI</name>
<feature type="non-terminal residue" evidence="10">
    <location>
        <position position="1"/>
    </location>
</feature>
<dbReference type="InterPro" id="IPR051089">
    <property type="entry name" value="prtT"/>
</dbReference>